<evidence type="ECO:0008006" key="3">
    <source>
        <dbReference type="Google" id="ProtNLM"/>
    </source>
</evidence>
<proteinExistence type="predicted"/>
<organism evidence="1 2">
    <name type="scientific">Chelatococcus caeni</name>
    <dbReference type="NCBI Taxonomy" id="1348468"/>
    <lineage>
        <taxon>Bacteria</taxon>
        <taxon>Pseudomonadati</taxon>
        <taxon>Pseudomonadota</taxon>
        <taxon>Alphaproteobacteria</taxon>
        <taxon>Hyphomicrobiales</taxon>
        <taxon>Chelatococcaceae</taxon>
        <taxon>Chelatococcus</taxon>
    </lineage>
</organism>
<dbReference type="AlphaFoldDB" id="A0A840C601"/>
<comment type="caution">
    <text evidence="1">The sequence shown here is derived from an EMBL/GenBank/DDBJ whole genome shotgun (WGS) entry which is preliminary data.</text>
</comment>
<dbReference type="RefSeq" id="WP_019402387.1">
    <property type="nucleotide sequence ID" value="NZ_JACIEN010000007.1"/>
</dbReference>
<keyword evidence="2" id="KW-1185">Reference proteome</keyword>
<protein>
    <recommendedName>
        <fullName evidence="3">TetR family transcriptional regulator</fullName>
    </recommendedName>
</protein>
<evidence type="ECO:0000313" key="2">
    <source>
        <dbReference type="Proteomes" id="UP000577362"/>
    </source>
</evidence>
<name>A0A840C601_9HYPH</name>
<evidence type="ECO:0000313" key="1">
    <source>
        <dbReference type="EMBL" id="MBB4019442.1"/>
    </source>
</evidence>
<dbReference type="EMBL" id="JACIEN010000007">
    <property type="protein sequence ID" value="MBB4019442.1"/>
    <property type="molecule type" value="Genomic_DNA"/>
</dbReference>
<accession>A0A840C601</accession>
<sequence>MAGIVRLVAGDLTEKRAIQVLATLAGAILLASARGDPAIFDRATADLG</sequence>
<reference evidence="1 2" key="1">
    <citation type="submission" date="2020-08" db="EMBL/GenBank/DDBJ databases">
        <title>Genomic Encyclopedia of Type Strains, Phase IV (KMG-IV): sequencing the most valuable type-strain genomes for metagenomic binning, comparative biology and taxonomic classification.</title>
        <authorList>
            <person name="Goeker M."/>
        </authorList>
    </citation>
    <scope>NUCLEOTIDE SEQUENCE [LARGE SCALE GENOMIC DNA]</scope>
    <source>
        <strain evidence="1 2">DSM 103737</strain>
    </source>
</reference>
<gene>
    <name evidence="1" type="ORF">GGR16_004493</name>
</gene>
<dbReference type="Proteomes" id="UP000577362">
    <property type="component" value="Unassembled WGS sequence"/>
</dbReference>